<evidence type="ECO:0008006" key="4">
    <source>
        <dbReference type="Google" id="ProtNLM"/>
    </source>
</evidence>
<comment type="caution">
    <text evidence="2">The sequence shown here is derived from an EMBL/GenBank/DDBJ whole genome shotgun (WGS) entry which is preliminary data.</text>
</comment>
<evidence type="ECO:0000313" key="3">
    <source>
        <dbReference type="Proteomes" id="UP000023152"/>
    </source>
</evidence>
<gene>
    <name evidence="2" type="ORF">RFI_24376</name>
</gene>
<keyword evidence="1" id="KW-0472">Membrane</keyword>
<keyword evidence="1" id="KW-1133">Transmembrane helix</keyword>
<protein>
    <recommendedName>
        <fullName evidence="4">GST C-terminal domain-containing protein</fullName>
    </recommendedName>
</protein>
<proteinExistence type="predicted"/>
<sequence>MASPNEQLGTLLNRAREVEILLAQVQSQFAEIKSSAGGSVHQHVSEKSKFCIKEKKREEKKNNKLKLYDCVCFTASLSSAVVTGKYMEEKAIPYDILGAYLLALKNAPSNVKFMLIDKTESTYLIAPDRTLCLCLYVLLLLLLLFVFVKKFKKQYFFIKKKKNKSNCVIHRRLEGAVVISRALLRLCGLDSSDAIQASAVDHWLFKFQASGLFENKQTLPKLLEELHKHLQYRTYLVGYNVTSADLELFNKLKHSSWWSKHVPL</sequence>
<dbReference type="SUPFAM" id="SSF47616">
    <property type="entry name" value="GST C-terminal domain-like"/>
    <property type="match status" value="1"/>
</dbReference>
<dbReference type="AlphaFoldDB" id="X6MGJ0"/>
<feature type="transmembrane region" description="Helical" evidence="1">
    <location>
        <begin position="130"/>
        <end position="148"/>
    </location>
</feature>
<reference evidence="2 3" key="1">
    <citation type="journal article" date="2013" name="Curr. Biol.">
        <title>The Genome of the Foraminiferan Reticulomyxa filosa.</title>
        <authorList>
            <person name="Glockner G."/>
            <person name="Hulsmann N."/>
            <person name="Schleicher M."/>
            <person name="Noegel A.A."/>
            <person name="Eichinger L."/>
            <person name="Gallinger C."/>
            <person name="Pawlowski J."/>
            <person name="Sierra R."/>
            <person name="Euteneuer U."/>
            <person name="Pillet L."/>
            <person name="Moustafa A."/>
            <person name="Platzer M."/>
            <person name="Groth M."/>
            <person name="Szafranski K."/>
            <person name="Schliwa M."/>
        </authorList>
    </citation>
    <scope>NUCLEOTIDE SEQUENCE [LARGE SCALE GENOMIC DNA]</scope>
</reference>
<dbReference type="InterPro" id="IPR036282">
    <property type="entry name" value="Glutathione-S-Trfase_C_sf"/>
</dbReference>
<dbReference type="EMBL" id="ASPP01020905">
    <property type="protein sequence ID" value="ETO12999.1"/>
    <property type="molecule type" value="Genomic_DNA"/>
</dbReference>
<evidence type="ECO:0000256" key="1">
    <source>
        <dbReference type="SAM" id="Phobius"/>
    </source>
</evidence>
<keyword evidence="3" id="KW-1185">Reference proteome</keyword>
<keyword evidence="1" id="KW-0812">Transmembrane</keyword>
<organism evidence="2 3">
    <name type="scientific">Reticulomyxa filosa</name>
    <dbReference type="NCBI Taxonomy" id="46433"/>
    <lineage>
        <taxon>Eukaryota</taxon>
        <taxon>Sar</taxon>
        <taxon>Rhizaria</taxon>
        <taxon>Retaria</taxon>
        <taxon>Foraminifera</taxon>
        <taxon>Monothalamids</taxon>
        <taxon>Reticulomyxidae</taxon>
        <taxon>Reticulomyxa</taxon>
    </lineage>
</organism>
<evidence type="ECO:0000313" key="2">
    <source>
        <dbReference type="EMBL" id="ETO12999.1"/>
    </source>
</evidence>
<dbReference type="Gene3D" id="1.20.1050.130">
    <property type="match status" value="1"/>
</dbReference>
<name>X6MGJ0_RETFI</name>
<accession>X6MGJ0</accession>
<dbReference type="Proteomes" id="UP000023152">
    <property type="component" value="Unassembled WGS sequence"/>
</dbReference>
<feature type="non-terminal residue" evidence="2">
    <location>
        <position position="264"/>
    </location>
</feature>